<dbReference type="PANTHER" id="PTHR30012:SF0">
    <property type="entry name" value="TYPE II SECRETION SYSTEM PROTEIN F-RELATED"/>
    <property type="match status" value="1"/>
</dbReference>
<evidence type="ECO:0000256" key="1">
    <source>
        <dbReference type="ARBA" id="ARBA00004429"/>
    </source>
</evidence>
<keyword evidence="3" id="KW-1003">Cell membrane</keyword>
<organism evidence="10 11">
    <name type="scientific">Candidatus Staskawiczbacteria bacterium RIFOXYB1_FULL_37_44</name>
    <dbReference type="NCBI Taxonomy" id="1802223"/>
    <lineage>
        <taxon>Bacteria</taxon>
        <taxon>Candidatus Staskawicziibacteriota</taxon>
    </lineage>
</organism>
<dbReference type="Proteomes" id="UP000178650">
    <property type="component" value="Unassembled WGS sequence"/>
</dbReference>
<feature type="transmembrane region" description="Helical" evidence="8">
    <location>
        <begin position="376"/>
        <end position="393"/>
    </location>
</feature>
<keyword evidence="6 8" id="KW-1133">Transmembrane helix</keyword>
<comment type="subcellular location">
    <subcellularLocation>
        <location evidence="1">Cell inner membrane</location>
        <topology evidence="1">Multi-pass membrane protein</topology>
    </subcellularLocation>
</comment>
<evidence type="ECO:0000256" key="5">
    <source>
        <dbReference type="ARBA" id="ARBA00022692"/>
    </source>
</evidence>
<dbReference type="InterPro" id="IPR042094">
    <property type="entry name" value="T2SS_GspF_sf"/>
</dbReference>
<evidence type="ECO:0000256" key="4">
    <source>
        <dbReference type="ARBA" id="ARBA00022519"/>
    </source>
</evidence>
<protein>
    <recommendedName>
        <fullName evidence="9">Type II secretion system protein GspF domain-containing protein</fullName>
    </recommendedName>
</protein>
<comment type="similarity">
    <text evidence="2">Belongs to the GSP F family.</text>
</comment>
<accession>A0A1G2IWW6</accession>
<dbReference type="InterPro" id="IPR003004">
    <property type="entry name" value="GspF/PilC"/>
</dbReference>
<proteinExistence type="inferred from homology"/>
<keyword evidence="4" id="KW-0997">Cell inner membrane</keyword>
<feature type="transmembrane region" description="Helical" evidence="8">
    <location>
        <begin position="169"/>
        <end position="191"/>
    </location>
</feature>
<feature type="domain" description="Type II secretion system protein GspF" evidence="9">
    <location>
        <begin position="273"/>
        <end position="393"/>
    </location>
</feature>
<dbReference type="GO" id="GO:0005886">
    <property type="term" value="C:plasma membrane"/>
    <property type="evidence" value="ECO:0007669"/>
    <property type="project" value="UniProtKB-SubCell"/>
</dbReference>
<dbReference type="PRINTS" id="PR00812">
    <property type="entry name" value="BCTERIALGSPF"/>
</dbReference>
<comment type="caution">
    <text evidence="10">The sequence shown here is derived from an EMBL/GenBank/DDBJ whole genome shotgun (WGS) entry which is preliminary data.</text>
</comment>
<dbReference type="Gene3D" id="1.20.81.30">
    <property type="entry name" value="Type II secretion system (T2SS), domain F"/>
    <property type="match status" value="2"/>
</dbReference>
<evidence type="ECO:0000313" key="10">
    <source>
        <dbReference type="EMBL" id="OGZ79077.1"/>
    </source>
</evidence>
<feature type="domain" description="Type II secretion system protein GspF" evidence="9">
    <location>
        <begin position="70"/>
        <end position="192"/>
    </location>
</feature>
<dbReference type="FunFam" id="1.20.81.30:FF:000001">
    <property type="entry name" value="Type II secretion system protein F"/>
    <property type="match status" value="1"/>
</dbReference>
<evidence type="ECO:0000313" key="11">
    <source>
        <dbReference type="Proteomes" id="UP000178650"/>
    </source>
</evidence>
<keyword evidence="7 8" id="KW-0472">Membrane</keyword>
<evidence type="ECO:0000256" key="3">
    <source>
        <dbReference type="ARBA" id="ARBA00022475"/>
    </source>
</evidence>
<evidence type="ECO:0000256" key="6">
    <source>
        <dbReference type="ARBA" id="ARBA00022989"/>
    </source>
</evidence>
<sequence>MPNYFYTAKSLSGKTVTGKYIAQNTSELSHSLKDEGLILIRATLNDEKRAKWYNFSFSKGVSATEKIMMTRNLSVMVATGLPIVNSFDVLAAQAKNPKLKSALMAVKEKINKGDSLHSAMEKHPDVFSNFFLSMIQVGEESGTLEEVLKILALQIEKEHRLKSEVQGAMIYPAIVISLLLVVGIIIVLVVLPKLDQFFSSMNASIPFYTRALINFGKFSTKNWPVLIIIPAAFVFSIILSLKTKIGQWARDTLFLKVPLINALVKKNNCAILIRSLSSLLSSGVPMTKSLEVAIGTVNNYYFKRAIVDALEKIKKGQKLYESLIPYRDIFPFGAIEMLQVGEETGKTSTVLKTLADFYEDELIATTAKLSTAIEPILIIFLGAIVAFFAFSVIEPMYSSLQFIG</sequence>
<keyword evidence="5 8" id="KW-0812">Transmembrane</keyword>
<dbReference type="InterPro" id="IPR018076">
    <property type="entry name" value="T2SS_GspF_dom"/>
</dbReference>
<reference evidence="10 11" key="1">
    <citation type="journal article" date="2016" name="Nat. Commun.">
        <title>Thousands of microbial genomes shed light on interconnected biogeochemical processes in an aquifer system.</title>
        <authorList>
            <person name="Anantharaman K."/>
            <person name="Brown C.T."/>
            <person name="Hug L.A."/>
            <person name="Sharon I."/>
            <person name="Castelle C.J."/>
            <person name="Probst A.J."/>
            <person name="Thomas B.C."/>
            <person name="Singh A."/>
            <person name="Wilkins M.J."/>
            <person name="Karaoz U."/>
            <person name="Brodie E.L."/>
            <person name="Williams K.H."/>
            <person name="Hubbard S.S."/>
            <person name="Banfield J.F."/>
        </authorList>
    </citation>
    <scope>NUCLEOTIDE SEQUENCE [LARGE SCALE GENOMIC DNA]</scope>
</reference>
<evidence type="ECO:0000259" key="9">
    <source>
        <dbReference type="Pfam" id="PF00482"/>
    </source>
</evidence>
<dbReference type="Pfam" id="PF00482">
    <property type="entry name" value="T2SSF"/>
    <property type="match status" value="2"/>
</dbReference>
<gene>
    <name evidence="10" type="ORF">A2358_03765</name>
</gene>
<dbReference type="PANTHER" id="PTHR30012">
    <property type="entry name" value="GENERAL SECRETION PATHWAY PROTEIN"/>
    <property type="match status" value="1"/>
</dbReference>
<evidence type="ECO:0000256" key="2">
    <source>
        <dbReference type="ARBA" id="ARBA00005745"/>
    </source>
</evidence>
<feature type="transmembrane region" description="Helical" evidence="8">
    <location>
        <begin position="223"/>
        <end position="241"/>
    </location>
</feature>
<evidence type="ECO:0000256" key="7">
    <source>
        <dbReference type="ARBA" id="ARBA00023136"/>
    </source>
</evidence>
<evidence type="ECO:0000256" key="8">
    <source>
        <dbReference type="SAM" id="Phobius"/>
    </source>
</evidence>
<dbReference type="STRING" id="1802223.A2358_03765"/>
<dbReference type="EMBL" id="MHPJ01000009">
    <property type="protein sequence ID" value="OGZ79077.1"/>
    <property type="molecule type" value="Genomic_DNA"/>
</dbReference>
<name>A0A1G2IWW6_9BACT</name>
<dbReference type="AlphaFoldDB" id="A0A1G2IWW6"/>